<comment type="subcellular location">
    <subcellularLocation>
        <location evidence="1 11">Cell outer membrane</location>
        <topology evidence="1 11">Multi-pass membrane protein</topology>
    </subcellularLocation>
</comment>
<evidence type="ECO:0000256" key="12">
    <source>
        <dbReference type="RuleBase" id="RU003357"/>
    </source>
</evidence>
<evidence type="ECO:0000256" key="9">
    <source>
        <dbReference type="ARBA" id="ARBA00023136"/>
    </source>
</evidence>
<comment type="similarity">
    <text evidence="11 12">Belongs to the TonB-dependent receptor family.</text>
</comment>
<feature type="chain" id="PRO_5041694411" evidence="13">
    <location>
        <begin position="28"/>
        <end position="876"/>
    </location>
</feature>
<dbReference type="InterPro" id="IPR036942">
    <property type="entry name" value="Beta-barrel_TonB_sf"/>
</dbReference>
<dbReference type="Proteomes" id="UP001302429">
    <property type="component" value="Chromosome"/>
</dbReference>
<reference evidence="16 17" key="1">
    <citation type="submission" date="2023-10" db="EMBL/GenBank/DDBJ databases">
        <title>Complete genome sequence of a Sphingomonadaceae bacterium.</title>
        <authorList>
            <person name="Yan C."/>
        </authorList>
    </citation>
    <scope>NUCLEOTIDE SEQUENCE [LARGE SCALE GENOMIC DNA]</scope>
    <source>
        <strain evidence="16 17">SCSIO 66989</strain>
    </source>
</reference>
<feature type="domain" description="TonB-dependent receptor-like beta-barrel" evidence="14">
    <location>
        <begin position="309"/>
        <end position="834"/>
    </location>
</feature>
<feature type="signal peptide" evidence="13">
    <location>
        <begin position="1"/>
        <end position="27"/>
    </location>
</feature>
<keyword evidence="2 11" id="KW-0813">Transport</keyword>
<organism evidence="16 17">
    <name type="scientific">Alterisphingorhabdus coralli</name>
    <dbReference type="NCBI Taxonomy" id="3071408"/>
    <lineage>
        <taxon>Bacteria</taxon>
        <taxon>Pseudomonadati</taxon>
        <taxon>Pseudomonadota</taxon>
        <taxon>Alphaproteobacteria</taxon>
        <taxon>Sphingomonadales</taxon>
        <taxon>Sphingomonadaceae</taxon>
        <taxon>Alterisphingorhabdus (ex Yan et al. 2024)</taxon>
    </lineage>
</organism>
<keyword evidence="5 11" id="KW-0812">Transmembrane</keyword>
<evidence type="ECO:0000256" key="11">
    <source>
        <dbReference type="PROSITE-ProRule" id="PRU01360"/>
    </source>
</evidence>
<keyword evidence="10 11" id="KW-0998">Cell outer membrane</keyword>
<keyword evidence="9 11" id="KW-0472">Membrane</keyword>
<evidence type="ECO:0000256" key="2">
    <source>
        <dbReference type="ARBA" id="ARBA00022448"/>
    </source>
</evidence>
<evidence type="ECO:0000313" key="17">
    <source>
        <dbReference type="Proteomes" id="UP001302429"/>
    </source>
</evidence>
<sequence length="876" mass="93613">MRKVWKPLMGLCCSASMATLACGTAYAQDTLPADGQAAQDEDDDFFDDDNVVIVTATLRAQDIQDIPIAVTAVSQAELDRQGIVDIRNLGSLSSSFNLQSSQTESQGTSIRIRGIGTTGNNTGLESSVGVFIDGVYQSRPGVALGDLVDLERLEVLRGPQGTLFGRNTSAGALNITTKRPSLTDVEGFANATYGNFNQINVQGGISVPVVTDSLGIRVSGAYRHRDGIVTSAVTGAESGTRDRILLRGQMLWEPAPEVSLRIIGDYIDANDECCDAIILRETGLVNAGAFAAAGLTANGGVVTSGRAAFEGRDSNSQQFENPNDQWGVSGELKWDLGGAQATAIVAYRDFNAQSRQESDFVGLDIFTSGAGSNFNPAGSQPNDTNIQTFTAELRFQGSLFDDKIDWLIGGFYSNEDIRELQSLTLGDDYQAAVGTALFGAAPPALGPNPLLALANGIDASGSFANNLFTQDAQSWSIFTHNVFHITDTLSFTAGARYVEERKDGAFNQVAASSDACLATALNALNDPTTDPLAPLRGAALGLTCFPFTVEANPIADLPFGPGGALVPVDLSTILPLPRQFDDRFEDDQLTWTLQLAWEPSDDYLIYGGVSRGFKAGGFNLDPTAAASGGDPRFNSEVVDAYELGIKSTLFDGRVRANLALFHTEISDFQVLEFTGVQFQTFNVNDVTSTGAELEILAQWSDYISTNVAITYADAQFGDDCAVGLTGAAAGFAQGLCGFPLVNAPQFTGIFGMTYDGPISSGTEWTMLANFTMRYESSRRTSTNPIDPGLFDPADPMNPAALIPFDVQEANIRANARLGFTSPNERYTIEFWGTNIFDERTRGITFNTPLRGGTGDRSRGAFIEDPAFYGVTVRTKF</sequence>
<evidence type="ECO:0000256" key="10">
    <source>
        <dbReference type="ARBA" id="ARBA00023237"/>
    </source>
</evidence>
<evidence type="ECO:0000256" key="5">
    <source>
        <dbReference type="ARBA" id="ARBA00022692"/>
    </source>
</evidence>
<dbReference type="AlphaFoldDB" id="A0AA97FAC5"/>
<evidence type="ECO:0000256" key="3">
    <source>
        <dbReference type="ARBA" id="ARBA00022452"/>
    </source>
</evidence>
<dbReference type="PROSITE" id="PS52016">
    <property type="entry name" value="TONB_DEPENDENT_REC_3"/>
    <property type="match status" value="1"/>
</dbReference>
<keyword evidence="8 12" id="KW-0798">TonB box</keyword>
<proteinExistence type="inferred from homology"/>
<evidence type="ECO:0000259" key="15">
    <source>
        <dbReference type="Pfam" id="PF07715"/>
    </source>
</evidence>
<dbReference type="Pfam" id="PF00593">
    <property type="entry name" value="TonB_dep_Rec_b-barrel"/>
    <property type="match status" value="1"/>
</dbReference>
<dbReference type="SUPFAM" id="SSF56935">
    <property type="entry name" value="Porins"/>
    <property type="match status" value="1"/>
</dbReference>
<keyword evidence="13" id="KW-0732">Signal</keyword>
<keyword evidence="6" id="KW-0408">Iron</keyword>
<evidence type="ECO:0000256" key="8">
    <source>
        <dbReference type="ARBA" id="ARBA00023077"/>
    </source>
</evidence>
<evidence type="ECO:0000313" key="16">
    <source>
        <dbReference type="EMBL" id="WOE76073.1"/>
    </source>
</evidence>
<dbReference type="InterPro" id="IPR012910">
    <property type="entry name" value="Plug_dom"/>
</dbReference>
<dbReference type="Pfam" id="PF07715">
    <property type="entry name" value="Plug"/>
    <property type="match status" value="1"/>
</dbReference>
<accession>A0AA97FAC5</accession>
<name>A0AA97FAC5_9SPHN</name>
<keyword evidence="3 11" id="KW-1134">Transmembrane beta strand</keyword>
<keyword evidence="17" id="KW-1185">Reference proteome</keyword>
<gene>
    <name evidence="16" type="ORF">RB602_04970</name>
</gene>
<dbReference type="Gene3D" id="2.40.170.20">
    <property type="entry name" value="TonB-dependent receptor, beta-barrel domain"/>
    <property type="match status" value="2"/>
</dbReference>
<evidence type="ECO:0000256" key="6">
    <source>
        <dbReference type="ARBA" id="ARBA00023004"/>
    </source>
</evidence>
<dbReference type="InterPro" id="IPR039426">
    <property type="entry name" value="TonB-dep_rcpt-like"/>
</dbReference>
<dbReference type="EMBL" id="CP136594">
    <property type="protein sequence ID" value="WOE76073.1"/>
    <property type="molecule type" value="Genomic_DNA"/>
</dbReference>
<keyword evidence="16" id="KW-0675">Receptor</keyword>
<dbReference type="KEGG" id="acoa:RB602_04970"/>
<protein>
    <submittedName>
        <fullName evidence="16">TonB-dependent receptor</fullName>
    </submittedName>
</protein>
<keyword evidence="4" id="KW-0410">Iron transport</keyword>
<dbReference type="PANTHER" id="PTHR32552:SF81">
    <property type="entry name" value="TONB-DEPENDENT OUTER MEMBRANE RECEPTOR"/>
    <property type="match status" value="1"/>
</dbReference>
<dbReference type="GO" id="GO:0009279">
    <property type="term" value="C:cell outer membrane"/>
    <property type="evidence" value="ECO:0007669"/>
    <property type="project" value="UniProtKB-SubCell"/>
</dbReference>
<evidence type="ECO:0000256" key="13">
    <source>
        <dbReference type="SAM" id="SignalP"/>
    </source>
</evidence>
<dbReference type="RefSeq" id="WP_317083511.1">
    <property type="nucleotide sequence ID" value="NZ_CP136594.1"/>
</dbReference>
<feature type="domain" description="TonB-dependent receptor plug" evidence="15">
    <location>
        <begin position="63"/>
        <end position="172"/>
    </location>
</feature>
<keyword evidence="7" id="KW-0406">Ion transport</keyword>
<evidence type="ECO:0000259" key="14">
    <source>
        <dbReference type="Pfam" id="PF00593"/>
    </source>
</evidence>
<dbReference type="InterPro" id="IPR000531">
    <property type="entry name" value="Beta-barrel_TonB"/>
</dbReference>
<evidence type="ECO:0000256" key="4">
    <source>
        <dbReference type="ARBA" id="ARBA00022496"/>
    </source>
</evidence>
<dbReference type="PROSITE" id="PS51257">
    <property type="entry name" value="PROKAR_LIPOPROTEIN"/>
    <property type="match status" value="1"/>
</dbReference>
<evidence type="ECO:0000256" key="1">
    <source>
        <dbReference type="ARBA" id="ARBA00004571"/>
    </source>
</evidence>
<dbReference type="PANTHER" id="PTHR32552">
    <property type="entry name" value="FERRICHROME IRON RECEPTOR-RELATED"/>
    <property type="match status" value="1"/>
</dbReference>
<dbReference type="GO" id="GO:0006826">
    <property type="term" value="P:iron ion transport"/>
    <property type="evidence" value="ECO:0007669"/>
    <property type="project" value="UniProtKB-KW"/>
</dbReference>
<evidence type="ECO:0000256" key="7">
    <source>
        <dbReference type="ARBA" id="ARBA00023065"/>
    </source>
</evidence>